<proteinExistence type="predicted"/>
<feature type="region of interest" description="Disordered" evidence="1">
    <location>
        <begin position="1"/>
        <end position="80"/>
    </location>
</feature>
<organism evidence="2 3">
    <name type="scientific">Calocera viscosa (strain TUFC12733)</name>
    <dbReference type="NCBI Taxonomy" id="1330018"/>
    <lineage>
        <taxon>Eukaryota</taxon>
        <taxon>Fungi</taxon>
        <taxon>Dikarya</taxon>
        <taxon>Basidiomycota</taxon>
        <taxon>Agaricomycotina</taxon>
        <taxon>Dacrymycetes</taxon>
        <taxon>Dacrymycetales</taxon>
        <taxon>Dacrymycetaceae</taxon>
        <taxon>Calocera</taxon>
    </lineage>
</organism>
<name>A0A167P3B4_CALVF</name>
<dbReference type="SUPFAM" id="SSF50729">
    <property type="entry name" value="PH domain-like"/>
    <property type="match status" value="1"/>
</dbReference>
<gene>
    <name evidence="2" type="ORF">CALVIDRAFT_544881</name>
</gene>
<evidence type="ECO:0000313" key="3">
    <source>
        <dbReference type="Proteomes" id="UP000076738"/>
    </source>
</evidence>
<dbReference type="InterPro" id="IPR011993">
    <property type="entry name" value="PH-like_dom_sf"/>
</dbReference>
<reference evidence="2 3" key="1">
    <citation type="journal article" date="2016" name="Mol. Biol. Evol.">
        <title>Comparative Genomics of Early-Diverging Mushroom-Forming Fungi Provides Insights into the Origins of Lignocellulose Decay Capabilities.</title>
        <authorList>
            <person name="Nagy L.G."/>
            <person name="Riley R."/>
            <person name="Tritt A."/>
            <person name="Adam C."/>
            <person name="Daum C."/>
            <person name="Floudas D."/>
            <person name="Sun H."/>
            <person name="Yadav J.S."/>
            <person name="Pangilinan J."/>
            <person name="Larsson K.H."/>
            <person name="Matsuura K."/>
            <person name="Barry K."/>
            <person name="Labutti K."/>
            <person name="Kuo R."/>
            <person name="Ohm R.A."/>
            <person name="Bhattacharya S.S."/>
            <person name="Shirouzu T."/>
            <person name="Yoshinaga Y."/>
            <person name="Martin F.M."/>
            <person name="Grigoriev I.V."/>
            <person name="Hibbett D.S."/>
        </authorList>
    </citation>
    <scope>NUCLEOTIDE SEQUENCE [LARGE SCALE GENOMIC DNA]</scope>
    <source>
        <strain evidence="2 3">TUFC12733</strain>
    </source>
</reference>
<dbReference type="OrthoDB" id="6244550at2759"/>
<dbReference type="AlphaFoldDB" id="A0A167P3B4"/>
<dbReference type="STRING" id="1330018.A0A167P3B4"/>
<accession>A0A167P3B4</accession>
<feature type="compositionally biased region" description="Polar residues" evidence="1">
    <location>
        <begin position="52"/>
        <end position="61"/>
    </location>
</feature>
<dbReference type="EMBL" id="KV417276">
    <property type="protein sequence ID" value="KZO98377.1"/>
    <property type="molecule type" value="Genomic_DNA"/>
</dbReference>
<evidence type="ECO:0008006" key="4">
    <source>
        <dbReference type="Google" id="ProtNLM"/>
    </source>
</evidence>
<keyword evidence="3" id="KW-1185">Reference proteome</keyword>
<sequence length="197" mass="21071">MGRPIFQHPGDPSAQPFSGRPEKPLPPHAYSNGPGHGPFPPEMQRGYVDPATSPSLASSHPSMRPAMEDISPPSSPGEEPKQLTAVISAQMKCKVFLKQAHSQWKSLGGGKLKLYHQQPTNVKQLVVEADTKEKTLMISTIILTDAVERVGKTGVAIELSDKGASTGIVYMIQLRNETSATGLFNSLLAGSDRTTSG</sequence>
<evidence type="ECO:0000256" key="1">
    <source>
        <dbReference type="SAM" id="MobiDB-lite"/>
    </source>
</evidence>
<protein>
    <recommendedName>
        <fullName evidence="4">RanBD1 domain-containing protein</fullName>
    </recommendedName>
</protein>
<dbReference type="Gene3D" id="2.30.29.30">
    <property type="entry name" value="Pleckstrin-homology domain (PH domain)/Phosphotyrosine-binding domain (PTB)"/>
    <property type="match status" value="1"/>
</dbReference>
<evidence type="ECO:0000313" key="2">
    <source>
        <dbReference type="EMBL" id="KZO98377.1"/>
    </source>
</evidence>
<dbReference type="Proteomes" id="UP000076738">
    <property type="component" value="Unassembled WGS sequence"/>
</dbReference>